<dbReference type="OrthoDB" id="118550at2759"/>
<dbReference type="AlphaFoldDB" id="A0A9N8DFJ7"/>
<evidence type="ECO:0000259" key="3">
    <source>
        <dbReference type="PROSITE" id="PS50090"/>
    </source>
</evidence>
<dbReference type="PROSITE" id="PS50090">
    <property type="entry name" value="MYB_LIKE"/>
    <property type="match status" value="1"/>
</dbReference>
<dbReference type="InterPro" id="IPR017930">
    <property type="entry name" value="Myb_dom"/>
</dbReference>
<protein>
    <submittedName>
        <fullName evidence="5">Uncharacterized protein</fullName>
    </submittedName>
</protein>
<feature type="domain" description="HTH myb-type" evidence="4">
    <location>
        <begin position="104"/>
        <end position="159"/>
    </location>
</feature>
<proteinExistence type="predicted"/>
<feature type="domain" description="Myb-like" evidence="3">
    <location>
        <begin position="104"/>
        <end position="155"/>
    </location>
</feature>
<dbReference type="InterPro" id="IPR001005">
    <property type="entry name" value="SANT/Myb"/>
</dbReference>
<dbReference type="InterPro" id="IPR009057">
    <property type="entry name" value="Homeodomain-like_sf"/>
</dbReference>
<dbReference type="Proteomes" id="UP001153069">
    <property type="component" value="Unassembled WGS sequence"/>
</dbReference>
<dbReference type="SUPFAM" id="SSF46689">
    <property type="entry name" value="Homeodomain-like"/>
    <property type="match status" value="1"/>
</dbReference>
<evidence type="ECO:0000256" key="2">
    <source>
        <dbReference type="SAM" id="MobiDB-lite"/>
    </source>
</evidence>
<feature type="compositionally biased region" description="Basic residues" evidence="2">
    <location>
        <begin position="199"/>
        <end position="208"/>
    </location>
</feature>
<evidence type="ECO:0000313" key="6">
    <source>
        <dbReference type="Proteomes" id="UP001153069"/>
    </source>
</evidence>
<feature type="compositionally biased region" description="Low complexity" evidence="2">
    <location>
        <begin position="278"/>
        <end position="294"/>
    </location>
</feature>
<evidence type="ECO:0000313" key="5">
    <source>
        <dbReference type="EMBL" id="CAB9501141.1"/>
    </source>
</evidence>
<organism evidence="5 6">
    <name type="scientific">Seminavis robusta</name>
    <dbReference type="NCBI Taxonomy" id="568900"/>
    <lineage>
        <taxon>Eukaryota</taxon>
        <taxon>Sar</taxon>
        <taxon>Stramenopiles</taxon>
        <taxon>Ochrophyta</taxon>
        <taxon>Bacillariophyta</taxon>
        <taxon>Bacillariophyceae</taxon>
        <taxon>Bacillariophycidae</taxon>
        <taxon>Naviculales</taxon>
        <taxon>Naviculaceae</taxon>
        <taxon>Seminavis</taxon>
    </lineage>
</organism>
<dbReference type="Pfam" id="PF00249">
    <property type="entry name" value="Myb_DNA-binding"/>
    <property type="match status" value="1"/>
</dbReference>
<dbReference type="Gene3D" id="1.10.10.60">
    <property type="entry name" value="Homeodomain-like"/>
    <property type="match status" value="1"/>
</dbReference>
<dbReference type="PROSITE" id="PS51294">
    <property type="entry name" value="HTH_MYB"/>
    <property type="match status" value="1"/>
</dbReference>
<dbReference type="PANTHER" id="PTHR44042">
    <property type="entry name" value="DUPLICATED HOMEODOMAIN-LIKE SUPERFAMILY PROTEIN-RELATED"/>
    <property type="match status" value="1"/>
</dbReference>
<evidence type="ECO:0000256" key="1">
    <source>
        <dbReference type="SAM" id="Coils"/>
    </source>
</evidence>
<dbReference type="EMBL" id="CAICTM010000100">
    <property type="protein sequence ID" value="CAB9501141.1"/>
    <property type="molecule type" value="Genomic_DNA"/>
</dbReference>
<name>A0A9N8DFJ7_9STRA</name>
<accession>A0A9N8DFJ7</accession>
<evidence type="ECO:0000259" key="4">
    <source>
        <dbReference type="PROSITE" id="PS51294"/>
    </source>
</evidence>
<gene>
    <name evidence="5" type="ORF">SEMRO_101_G051460.1</name>
</gene>
<keyword evidence="1" id="KW-0175">Coiled coil</keyword>
<keyword evidence="6" id="KW-1185">Reference proteome</keyword>
<feature type="coiled-coil region" evidence="1">
    <location>
        <begin position="165"/>
        <end position="192"/>
    </location>
</feature>
<feature type="compositionally biased region" description="Low complexity" evidence="2">
    <location>
        <begin position="241"/>
        <end position="255"/>
    </location>
</feature>
<reference evidence="5" key="1">
    <citation type="submission" date="2020-06" db="EMBL/GenBank/DDBJ databases">
        <authorList>
            <consortium name="Plant Systems Biology data submission"/>
        </authorList>
    </citation>
    <scope>NUCLEOTIDE SEQUENCE</scope>
    <source>
        <strain evidence="5">D6</strain>
    </source>
</reference>
<dbReference type="PANTHER" id="PTHR44042:SF67">
    <property type="entry name" value="MYB-LIKE PROTEIN I"/>
    <property type="match status" value="1"/>
</dbReference>
<dbReference type="SMART" id="SM00717">
    <property type="entry name" value="SANT"/>
    <property type="match status" value="1"/>
</dbReference>
<dbReference type="CDD" id="cd00167">
    <property type="entry name" value="SANT"/>
    <property type="match status" value="1"/>
</dbReference>
<feature type="region of interest" description="Disordered" evidence="2">
    <location>
        <begin position="193"/>
        <end position="294"/>
    </location>
</feature>
<sequence length="319" mass="34347">MNQEGVSIGSCSQVAGERVHVAASSYLEVENHLRKKARLGTQHVEAPMQHQQAHPSTNDTLSSSCSIPTETVVAANLSNLSTSSLSIPTTSSGSTMAASEQKPINNAKSGRWSLDEKLLFLYGLSVFGKGRWKKISAYVPDRSLVQIKSHAQKVLKRLDAGENVFLRLEENRERLKSLVEEANLRIDRKEAKANLLSPNKKKRKRASTRKPSEPYSALITEAAPWDQPHESWRKPNSTQCSTASSSPVPSLLSASEDPPCVSLQPPEQNDTTMERRSSASSCTSATTGQAAPRNVPVAGTGAVIAAVAALCQLSASSDC</sequence>
<comment type="caution">
    <text evidence="5">The sequence shown here is derived from an EMBL/GenBank/DDBJ whole genome shotgun (WGS) entry which is preliminary data.</text>
</comment>